<proteinExistence type="predicted"/>
<dbReference type="InterPro" id="IPR001214">
    <property type="entry name" value="SET_dom"/>
</dbReference>
<sequence>MVAARGDAKGGGTCLEQLYAAVDAKPKVPVLELRRTSKGRGMVALEDIEAGQVMVRVPMRHVIHVIEDEGTGADGDVRLAKKLFWTLSAEAESENETSSQRWELYARMLPTRTGCAALWDEETIEEMQFLPAVESALRLKDRFQLEADRAVQEHAIPCHAMMWALSIVHSRSFAVCNERGKRIRALVPVADLFNHKSDEPAAAGALDMQLGEGETGEAWQLVMDAHSKPWFQMSALEACIPGEEIFINYGHETSAELLTSYGFIPDPNPSEYVPLYQNMHELLEDDQFLETPSFPTMQRMREMLISSRSVDAPLAIRPGGVRSAGHLLGCLRVLYAQDHELGFLHEKFNVSLGELVFEWEESLDGCPKESRRKEIERLAIRQCSIRAIELLAEFPTTHEEDVEILDGLKLDLGKEQPEEGFGQVTREWLHSEFLDDIESRKVVDFVMALRYRLQLKSIIEQFLEEVLKMGFDEEELCMGETF</sequence>
<accession>A0A7S3UAE9</accession>
<dbReference type="InterPro" id="IPR015353">
    <property type="entry name" value="Rubisco_LSMT_subst-bd"/>
</dbReference>
<evidence type="ECO:0000256" key="1">
    <source>
        <dbReference type="ARBA" id="ARBA00022603"/>
    </source>
</evidence>
<dbReference type="InterPro" id="IPR050600">
    <property type="entry name" value="SETD3_SETD6_MTase"/>
</dbReference>
<dbReference type="SUPFAM" id="SSF82199">
    <property type="entry name" value="SET domain"/>
    <property type="match status" value="1"/>
</dbReference>
<dbReference type="AlphaFoldDB" id="A0A7S3UAE9"/>
<evidence type="ECO:0000256" key="2">
    <source>
        <dbReference type="ARBA" id="ARBA00022679"/>
    </source>
</evidence>
<keyword evidence="2" id="KW-0808">Transferase</keyword>
<dbReference type="Gene3D" id="3.90.1410.10">
    <property type="entry name" value="set domain protein methyltransferase, domain 1"/>
    <property type="match status" value="1"/>
</dbReference>
<evidence type="ECO:0000259" key="4">
    <source>
        <dbReference type="PROSITE" id="PS50280"/>
    </source>
</evidence>
<dbReference type="InterPro" id="IPR046341">
    <property type="entry name" value="SET_dom_sf"/>
</dbReference>
<dbReference type="Gene3D" id="3.90.1420.10">
    <property type="entry name" value="Rubisco LSMT, substrate-binding domain"/>
    <property type="match status" value="1"/>
</dbReference>
<reference evidence="5" key="1">
    <citation type="submission" date="2021-01" db="EMBL/GenBank/DDBJ databases">
        <authorList>
            <person name="Corre E."/>
            <person name="Pelletier E."/>
            <person name="Niang G."/>
            <person name="Scheremetjew M."/>
            <person name="Finn R."/>
            <person name="Kale V."/>
            <person name="Holt S."/>
            <person name="Cochrane G."/>
            <person name="Meng A."/>
            <person name="Brown T."/>
            <person name="Cohen L."/>
        </authorList>
    </citation>
    <scope>NUCLEOTIDE SEQUENCE</scope>
    <source>
        <strain evidence="5">CCMP1897</strain>
    </source>
</reference>
<feature type="domain" description="SET" evidence="4">
    <location>
        <begin position="29"/>
        <end position="250"/>
    </location>
</feature>
<keyword evidence="1" id="KW-0489">Methyltransferase</keyword>
<dbReference type="EMBL" id="HBIS01002312">
    <property type="protein sequence ID" value="CAE0608241.1"/>
    <property type="molecule type" value="Transcribed_RNA"/>
</dbReference>
<dbReference type="PROSITE" id="PS50280">
    <property type="entry name" value="SET"/>
    <property type="match status" value="1"/>
</dbReference>
<dbReference type="InterPro" id="IPR036464">
    <property type="entry name" value="Rubisco_LSMT_subst-bd_sf"/>
</dbReference>
<organism evidence="5">
    <name type="scientific">Picocystis salinarum</name>
    <dbReference type="NCBI Taxonomy" id="88271"/>
    <lineage>
        <taxon>Eukaryota</taxon>
        <taxon>Viridiplantae</taxon>
        <taxon>Chlorophyta</taxon>
        <taxon>Picocystophyceae</taxon>
        <taxon>Picocystales</taxon>
        <taxon>Picocystaceae</taxon>
        <taxon>Picocystis</taxon>
    </lineage>
</organism>
<gene>
    <name evidence="5" type="ORF">PSAL00342_LOCUS2058</name>
</gene>
<dbReference type="PANTHER" id="PTHR13271:SF140">
    <property type="entry name" value="SET DOMAIN-CONTAINING PROTEIN"/>
    <property type="match status" value="1"/>
</dbReference>
<evidence type="ECO:0000256" key="3">
    <source>
        <dbReference type="ARBA" id="ARBA00022691"/>
    </source>
</evidence>
<protein>
    <recommendedName>
        <fullName evidence="4">SET domain-containing protein</fullName>
    </recommendedName>
</protein>
<dbReference type="GO" id="GO:0016279">
    <property type="term" value="F:protein-lysine N-methyltransferase activity"/>
    <property type="evidence" value="ECO:0007669"/>
    <property type="project" value="TreeGrafter"/>
</dbReference>
<evidence type="ECO:0000313" key="5">
    <source>
        <dbReference type="EMBL" id="CAE0608241.1"/>
    </source>
</evidence>
<dbReference type="GO" id="GO:0032259">
    <property type="term" value="P:methylation"/>
    <property type="evidence" value="ECO:0007669"/>
    <property type="project" value="UniProtKB-KW"/>
</dbReference>
<dbReference type="Pfam" id="PF00856">
    <property type="entry name" value="SET"/>
    <property type="match status" value="1"/>
</dbReference>
<dbReference type="SUPFAM" id="SSF81822">
    <property type="entry name" value="RuBisCo LSMT C-terminal, substrate-binding domain"/>
    <property type="match status" value="1"/>
</dbReference>
<dbReference type="PANTHER" id="PTHR13271">
    <property type="entry name" value="UNCHARACTERIZED PUTATIVE METHYLTRANSFERASE"/>
    <property type="match status" value="1"/>
</dbReference>
<keyword evidence="3" id="KW-0949">S-adenosyl-L-methionine</keyword>
<name>A0A7S3UAE9_9CHLO</name>
<dbReference type="CDD" id="cd10527">
    <property type="entry name" value="SET_LSMT"/>
    <property type="match status" value="1"/>
</dbReference>
<dbReference type="Pfam" id="PF09273">
    <property type="entry name" value="Rubis-subs-bind"/>
    <property type="match status" value="1"/>
</dbReference>